<organism evidence="1 2">
    <name type="scientific">Athelia psychrophila</name>
    <dbReference type="NCBI Taxonomy" id="1759441"/>
    <lineage>
        <taxon>Eukaryota</taxon>
        <taxon>Fungi</taxon>
        <taxon>Dikarya</taxon>
        <taxon>Basidiomycota</taxon>
        <taxon>Agaricomycotina</taxon>
        <taxon>Agaricomycetes</taxon>
        <taxon>Agaricomycetidae</taxon>
        <taxon>Atheliales</taxon>
        <taxon>Atheliaceae</taxon>
        <taxon>Athelia</taxon>
    </lineage>
</organism>
<gene>
    <name evidence="1" type="ORF">FIBSPDRAFT_195639</name>
</gene>
<dbReference type="EMBL" id="KV417669">
    <property type="protein sequence ID" value="KZP11028.1"/>
    <property type="molecule type" value="Genomic_DNA"/>
</dbReference>
<keyword evidence="2" id="KW-1185">Reference proteome</keyword>
<dbReference type="Proteomes" id="UP000076532">
    <property type="component" value="Unassembled WGS sequence"/>
</dbReference>
<dbReference type="AlphaFoldDB" id="A0A165ZXC7"/>
<protein>
    <submittedName>
        <fullName evidence="1">Uncharacterized protein</fullName>
    </submittedName>
</protein>
<reference evidence="1 2" key="1">
    <citation type="journal article" date="2016" name="Mol. Biol. Evol.">
        <title>Comparative Genomics of Early-Diverging Mushroom-Forming Fungi Provides Insights into the Origins of Lignocellulose Decay Capabilities.</title>
        <authorList>
            <person name="Nagy L.G."/>
            <person name="Riley R."/>
            <person name="Tritt A."/>
            <person name="Adam C."/>
            <person name="Daum C."/>
            <person name="Floudas D."/>
            <person name="Sun H."/>
            <person name="Yadav J.S."/>
            <person name="Pangilinan J."/>
            <person name="Larsson K.H."/>
            <person name="Matsuura K."/>
            <person name="Barry K."/>
            <person name="Labutti K."/>
            <person name="Kuo R."/>
            <person name="Ohm R.A."/>
            <person name="Bhattacharya S.S."/>
            <person name="Shirouzu T."/>
            <person name="Yoshinaga Y."/>
            <person name="Martin F.M."/>
            <person name="Grigoriev I.V."/>
            <person name="Hibbett D.S."/>
        </authorList>
    </citation>
    <scope>NUCLEOTIDE SEQUENCE [LARGE SCALE GENOMIC DNA]</scope>
    <source>
        <strain evidence="1 2">CBS 109695</strain>
    </source>
</reference>
<proteinExistence type="predicted"/>
<evidence type="ECO:0000313" key="1">
    <source>
        <dbReference type="EMBL" id="KZP11028.1"/>
    </source>
</evidence>
<sequence>MAHARKCIVRCALPTALSLHLLKRQSLHHAHDRDHHRFSSNIYPRPREKDITRRRYRCRLCLITDRAHRKTIQQIPNHVHPPHRRLTHTPIIRHHSTPHAHRPPPCPRFVAARQPPGHQHSHHSYRRIRRIRGRGRRRMGGRRARIRVAAPSRAGAGHGGHRDVRRARPRLRLRVGSSADRGRYHAQRVPRARPEPRLCAGDLGPRGRRAWLDNAARRHCDRVRDAYLCMKDCL</sequence>
<accession>A0A165ZXC7</accession>
<evidence type="ECO:0000313" key="2">
    <source>
        <dbReference type="Proteomes" id="UP000076532"/>
    </source>
</evidence>
<name>A0A165ZXC7_9AGAM</name>